<feature type="compositionally biased region" description="Low complexity" evidence="1">
    <location>
        <begin position="325"/>
        <end position="488"/>
    </location>
</feature>
<evidence type="ECO:0000313" key="4">
    <source>
        <dbReference type="Proteomes" id="UP001176961"/>
    </source>
</evidence>
<name>A0AA36HG53_CYLNA</name>
<evidence type="ECO:0000259" key="2">
    <source>
        <dbReference type="PROSITE" id="PS50234"/>
    </source>
</evidence>
<reference evidence="3" key="1">
    <citation type="submission" date="2023-07" db="EMBL/GenBank/DDBJ databases">
        <authorList>
            <consortium name="CYATHOMIX"/>
        </authorList>
    </citation>
    <scope>NUCLEOTIDE SEQUENCE</scope>
    <source>
        <strain evidence="3">N/A</strain>
    </source>
</reference>
<organism evidence="3 4">
    <name type="scientific">Cylicocyclus nassatus</name>
    <name type="common">Nematode worm</name>
    <dbReference type="NCBI Taxonomy" id="53992"/>
    <lineage>
        <taxon>Eukaryota</taxon>
        <taxon>Metazoa</taxon>
        <taxon>Ecdysozoa</taxon>
        <taxon>Nematoda</taxon>
        <taxon>Chromadorea</taxon>
        <taxon>Rhabditida</taxon>
        <taxon>Rhabditina</taxon>
        <taxon>Rhabditomorpha</taxon>
        <taxon>Strongyloidea</taxon>
        <taxon>Strongylidae</taxon>
        <taxon>Cylicocyclus</taxon>
    </lineage>
</organism>
<dbReference type="SUPFAM" id="SSF53300">
    <property type="entry name" value="vWA-like"/>
    <property type="match status" value="2"/>
</dbReference>
<accession>A0AA36HG53</accession>
<evidence type="ECO:0000256" key="1">
    <source>
        <dbReference type="SAM" id="MobiDB-lite"/>
    </source>
</evidence>
<comment type="caution">
    <text evidence="3">The sequence shown here is derived from an EMBL/GenBank/DDBJ whole genome shotgun (WGS) entry which is preliminary data.</text>
</comment>
<dbReference type="Gene3D" id="3.40.50.410">
    <property type="entry name" value="von Willebrand factor, type A domain"/>
    <property type="match status" value="2"/>
</dbReference>
<gene>
    <name evidence="3" type="ORF">CYNAS_LOCUS21598</name>
</gene>
<proteinExistence type="predicted"/>
<dbReference type="InterPro" id="IPR050525">
    <property type="entry name" value="ECM_Assembly_Org"/>
</dbReference>
<feature type="domain" description="VWFA" evidence="2">
    <location>
        <begin position="548"/>
        <end position="721"/>
    </location>
</feature>
<dbReference type="InterPro" id="IPR002035">
    <property type="entry name" value="VWF_A"/>
</dbReference>
<dbReference type="SMART" id="SM00327">
    <property type="entry name" value="VWA"/>
    <property type="match status" value="2"/>
</dbReference>
<dbReference type="Proteomes" id="UP001176961">
    <property type="component" value="Unassembled WGS sequence"/>
</dbReference>
<feature type="domain" description="VWFA" evidence="2">
    <location>
        <begin position="82"/>
        <end position="252"/>
    </location>
</feature>
<dbReference type="AlphaFoldDB" id="A0AA36HG53"/>
<feature type="region of interest" description="Disordered" evidence="1">
    <location>
        <begin position="281"/>
        <end position="509"/>
    </location>
</feature>
<dbReference type="PANTHER" id="PTHR24020:SF84">
    <property type="entry name" value="VWFA DOMAIN-CONTAINING PROTEIN"/>
    <property type="match status" value="1"/>
</dbReference>
<protein>
    <recommendedName>
        <fullName evidence="2">VWFA domain-containing protein</fullName>
    </recommendedName>
</protein>
<keyword evidence="4" id="KW-1185">Reference proteome</keyword>
<dbReference type="PANTHER" id="PTHR24020">
    <property type="entry name" value="COLLAGEN ALPHA"/>
    <property type="match status" value="1"/>
</dbReference>
<dbReference type="Pfam" id="PF00092">
    <property type="entry name" value="VWA"/>
    <property type="match status" value="2"/>
</dbReference>
<sequence>MWTPFFILVLISASLIHAFIPKHGFSDLSYTTEKRHSLKKRQYDAPNAAGHGKQADSSTKIEDVMNQLNAQAQQSGVACASDVLFVLDATGSMKQVFDDSLQYIAKVLEGLTISPDGDHVGLVEYSSLHKQREKIPLGSITEPARLTKAVLALPFFSGVTATGAALEFADHALRLRRPNVRTSVVVITDGYSYDTTETSAETLRKHPNTFTYVVSIGNIFLKSGLEEIAGSEKRVLYGPSTYGQLVRFIKACHGDATDNDHTLSRVPAIGSRNLTQMKLTPSQYTSTSTDEKGRNLIPTTHVPEFTGEERRAHGPSTITYDQTPRHTPTSRGTTTPASARSTTSTPTTATSTTSTSATTRSRTSAPATTRSTTSRPATTRSTASTPTTATSTTSTPATTRSRTSTPATTRSTTSRPATTRSTTSTQITGRSTTSTPVTARSTTGTTVTARSTTGTPATTRSTTGTPATARNTTGTPTTARSTTGTPNTAVSGKAGAPGMAPSGYDTALSTDDNAATETALIDDVLSEANIMPARTPADNQTQPKCRFDIVLVFDSSSSPPKGFQEQLDAAGRVVDTFDVGPNATQVAAVEFAGDRKNVLFGFTDSPDKLSTKKKLASTKYQGGKPHTNEALLKSADMIRGDTRAPKPKSIVVVFTTGDSKEDPSRGAEQLRRVGATIYVLADDNGQKNRVELELIAGSPSRVYITSKVSALVDELHTVQLIC</sequence>
<dbReference type="CDD" id="cd01450">
    <property type="entry name" value="vWFA_subfamily_ECM"/>
    <property type="match status" value="1"/>
</dbReference>
<evidence type="ECO:0000313" key="3">
    <source>
        <dbReference type="EMBL" id="CAJ0609615.1"/>
    </source>
</evidence>
<dbReference type="EMBL" id="CATQJL010000326">
    <property type="protein sequence ID" value="CAJ0609615.1"/>
    <property type="molecule type" value="Genomic_DNA"/>
</dbReference>
<dbReference type="InterPro" id="IPR036465">
    <property type="entry name" value="vWFA_dom_sf"/>
</dbReference>
<dbReference type="PROSITE" id="PS50234">
    <property type="entry name" value="VWFA"/>
    <property type="match status" value="2"/>
</dbReference>